<evidence type="ECO:0000313" key="10">
    <source>
        <dbReference type="Proteomes" id="UP000695026"/>
    </source>
</evidence>
<dbReference type="GeneID" id="103062896"/>
<accession>A0A9F2WKS4</accession>
<dbReference type="Gene3D" id="2.60.120.200">
    <property type="match status" value="1"/>
</dbReference>
<evidence type="ECO:0000259" key="9">
    <source>
        <dbReference type="PROSITE" id="PS51828"/>
    </source>
</evidence>
<evidence type="ECO:0000256" key="7">
    <source>
        <dbReference type="SAM" id="Coils"/>
    </source>
</evidence>
<feature type="coiled-coil region" evidence="7">
    <location>
        <begin position="51"/>
        <end position="85"/>
    </location>
</feature>
<keyword evidence="10" id="KW-1185">Reference proteome</keyword>
<keyword evidence="7" id="KW-0175">Coiled coil</keyword>
<dbReference type="Pfam" id="PF00354">
    <property type="entry name" value="Pentaxin"/>
    <property type="match status" value="1"/>
</dbReference>
<feature type="domain" description="Pentraxin (PTX)" evidence="9">
    <location>
        <begin position="274"/>
        <end position="478"/>
    </location>
</feature>
<dbReference type="KEGG" id="pbi:103062896"/>
<evidence type="ECO:0000256" key="6">
    <source>
        <dbReference type="PROSITE-ProRule" id="PRU01172"/>
    </source>
</evidence>
<evidence type="ECO:0000256" key="3">
    <source>
        <dbReference type="ARBA" id="ARBA00022837"/>
    </source>
</evidence>
<evidence type="ECO:0000256" key="8">
    <source>
        <dbReference type="SAM" id="MobiDB-lite"/>
    </source>
</evidence>
<evidence type="ECO:0000256" key="4">
    <source>
        <dbReference type="ARBA" id="ARBA00023157"/>
    </source>
</evidence>
<name>A0A9F2WKS4_PYTBI</name>
<feature type="region of interest" description="Disordered" evidence="8">
    <location>
        <begin position="144"/>
        <end position="269"/>
    </location>
</feature>
<gene>
    <name evidence="11" type="primary">PTX4</name>
</gene>
<sequence>MERQFRQFQQVTLMRLQEMVENYNLSYNFDTKFDHLLQKHKSLELMANESHASTHEELLRLQTRVKKLQKEGKKQELKIKALEESLQESGQDTAERQRWQQQQQQGLLSNLTQAFESHKEDFRAMAAHQHSLWEMLESLQDALQSQGSKLSGIEQMPRSPKQKEVQPSPWTTAHCCHPEKELEAAGGQSPSLKKLRAKHRHRQEKRLRQEGGRPEAQRRGSLLGQGVSPLLAEPGLASLPERQMLREEPPGPVKAPGGEKLPEEPRKPGSRCNVGAMLVFPNASTENFAAFWPSFRTSLLELSLCSWVRTSAGYLGTILSYATEENDNKLVLHGRDAAPRNSVHLVIGDPAFRELPVGPILDGRWHHVCIVWSSLQGRFWFYLDRRLASLGSNFQKGYQIPPRGSLLLGQEQDTVGGGFESSESFVGLLAGFAVWGRALLPGEVSSVALGKGLPQGTVLTLADVSVLSGSVQKVDCRCLEHCL</sequence>
<keyword evidence="3" id="KW-0106">Calcium</keyword>
<evidence type="ECO:0000256" key="5">
    <source>
        <dbReference type="ARBA" id="ARBA00023180"/>
    </source>
</evidence>
<dbReference type="Proteomes" id="UP000695026">
    <property type="component" value="Unplaced"/>
</dbReference>
<evidence type="ECO:0000256" key="2">
    <source>
        <dbReference type="ARBA" id="ARBA00022723"/>
    </source>
</evidence>
<dbReference type="GO" id="GO:0046872">
    <property type="term" value="F:metal ion binding"/>
    <property type="evidence" value="ECO:0007669"/>
    <property type="project" value="UniProtKB-KW"/>
</dbReference>
<dbReference type="PROSITE" id="PS51828">
    <property type="entry name" value="PTX_2"/>
    <property type="match status" value="1"/>
</dbReference>
<feature type="compositionally biased region" description="Basic residues" evidence="8">
    <location>
        <begin position="193"/>
        <end position="205"/>
    </location>
</feature>
<keyword evidence="5" id="KW-0325">Glycoprotein</keyword>
<dbReference type="PANTHER" id="PTHR19277">
    <property type="entry name" value="PENTRAXIN"/>
    <property type="match status" value="1"/>
</dbReference>
<proteinExistence type="predicted"/>
<comment type="caution">
    <text evidence="6">Lacks conserved residue(s) required for the propagation of feature annotation.</text>
</comment>
<protein>
    <submittedName>
        <fullName evidence="11">Pentraxin-4</fullName>
    </submittedName>
</protein>
<dbReference type="InterPro" id="IPR051360">
    <property type="entry name" value="Neuronal_Pentraxin_Related"/>
</dbReference>
<dbReference type="PRINTS" id="PR00895">
    <property type="entry name" value="PENTAXIN"/>
</dbReference>
<dbReference type="InterPro" id="IPR001759">
    <property type="entry name" value="PTX_dom"/>
</dbReference>
<evidence type="ECO:0000256" key="1">
    <source>
        <dbReference type="ARBA" id="ARBA00001913"/>
    </source>
</evidence>
<dbReference type="AlphaFoldDB" id="A0A9F2WKS4"/>
<dbReference type="OMA" id="CSWVRTS"/>
<dbReference type="SMART" id="SM00159">
    <property type="entry name" value="PTX"/>
    <property type="match status" value="1"/>
</dbReference>
<organism evidence="10 11">
    <name type="scientific">Python bivittatus</name>
    <name type="common">Burmese python</name>
    <name type="synonym">Python molurus bivittatus</name>
    <dbReference type="NCBI Taxonomy" id="176946"/>
    <lineage>
        <taxon>Eukaryota</taxon>
        <taxon>Metazoa</taxon>
        <taxon>Chordata</taxon>
        <taxon>Craniata</taxon>
        <taxon>Vertebrata</taxon>
        <taxon>Euteleostomi</taxon>
        <taxon>Lepidosauria</taxon>
        <taxon>Squamata</taxon>
        <taxon>Bifurcata</taxon>
        <taxon>Unidentata</taxon>
        <taxon>Episquamata</taxon>
        <taxon>Toxicofera</taxon>
        <taxon>Serpentes</taxon>
        <taxon>Henophidia</taxon>
        <taxon>Pythonidae</taxon>
        <taxon>Python</taxon>
    </lineage>
</organism>
<dbReference type="InterPro" id="IPR013320">
    <property type="entry name" value="ConA-like_dom_sf"/>
</dbReference>
<dbReference type="CTD" id="390667"/>
<dbReference type="SUPFAM" id="SSF49899">
    <property type="entry name" value="Concanavalin A-like lectins/glucanases"/>
    <property type="match status" value="1"/>
</dbReference>
<comment type="cofactor">
    <cofactor evidence="1">
        <name>Ca(2+)</name>
        <dbReference type="ChEBI" id="CHEBI:29108"/>
    </cofactor>
</comment>
<evidence type="ECO:0000313" key="11">
    <source>
        <dbReference type="RefSeq" id="XP_007440889.2"/>
    </source>
</evidence>
<dbReference type="RefSeq" id="XP_007440889.2">
    <property type="nucleotide sequence ID" value="XM_007440827.3"/>
</dbReference>
<keyword evidence="4" id="KW-1015">Disulfide bond</keyword>
<dbReference type="PANTHER" id="PTHR19277:SF122">
    <property type="entry name" value="PENTRAXIN-4"/>
    <property type="match status" value="1"/>
</dbReference>
<reference evidence="11" key="1">
    <citation type="submission" date="2025-08" db="UniProtKB">
        <authorList>
            <consortium name="RefSeq"/>
        </authorList>
    </citation>
    <scope>IDENTIFICATION</scope>
    <source>
        <tissue evidence="11">Liver</tissue>
    </source>
</reference>
<dbReference type="OrthoDB" id="8793160at2759"/>
<keyword evidence="2" id="KW-0479">Metal-binding</keyword>
<feature type="compositionally biased region" description="Basic and acidic residues" evidence="8">
    <location>
        <begin position="206"/>
        <end position="218"/>
    </location>
</feature>